<dbReference type="EMBL" id="VKAC01000002">
    <property type="protein sequence ID" value="TXR57339.1"/>
    <property type="molecule type" value="Genomic_DNA"/>
</dbReference>
<protein>
    <submittedName>
        <fullName evidence="2">Alpha/beta fold hydrolase</fullName>
    </submittedName>
</protein>
<dbReference type="RefSeq" id="WP_147924980.1">
    <property type="nucleotide sequence ID" value="NZ_VKAC01000002.1"/>
</dbReference>
<dbReference type="AlphaFoldDB" id="A0A5C8ZJL7"/>
<proteinExistence type="predicted"/>
<dbReference type="SUPFAM" id="SSF53474">
    <property type="entry name" value="alpha/beta-Hydrolases"/>
    <property type="match status" value="1"/>
</dbReference>
<dbReference type="Proteomes" id="UP000321234">
    <property type="component" value="Unassembled WGS sequence"/>
</dbReference>
<evidence type="ECO:0000313" key="2">
    <source>
        <dbReference type="EMBL" id="TXR57339.1"/>
    </source>
</evidence>
<evidence type="ECO:0000313" key="3">
    <source>
        <dbReference type="Proteomes" id="UP000321234"/>
    </source>
</evidence>
<accession>A0A5C8ZJL7</accession>
<keyword evidence="2" id="KW-0378">Hydrolase</keyword>
<gene>
    <name evidence="2" type="ORF">FMM08_03480</name>
</gene>
<keyword evidence="3" id="KW-1185">Reference proteome</keyword>
<dbReference type="GO" id="GO:0016787">
    <property type="term" value="F:hydrolase activity"/>
    <property type="evidence" value="ECO:0007669"/>
    <property type="project" value="UniProtKB-KW"/>
</dbReference>
<feature type="domain" description="AB hydrolase-1" evidence="1">
    <location>
        <begin position="199"/>
        <end position="411"/>
    </location>
</feature>
<dbReference type="InterPro" id="IPR000073">
    <property type="entry name" value="AB_hydrolase_1"/>
</dbReference>
<sequence>MSTTGAPGGGDVAAAAVRAASLTRAVVRSAVVGGAVGLAASAAASALATHFARRVVTPEKVRVDDVRVLAVEPDRVVLAASDLTLAPGRYGLWTDGGATHSQLGDVIGVDEPGTGSSGGAGAGRGAGRARTVVRHLIGTDAGALRPGPGRWSGWFHTGDPGRALGLPFDDAVVTSPVGELPAWLVHPADGELRGKVWAVLVHGRGGTREECLRALPVLHRLGVPALVPSYRNDPGVPASPSGRYGLGDTEWEDVEAAVLHALDAGAREVVLVGWSMGGAIVLSALSRSWTADRVRAVVLDGPVLDWRSVLQHQARVHRVPPPLGRAGTALMGSPLARAALGVEGPLDLDRLDWVTRAEELRVPVLLLHGEADAVVPVGSSRMLAAARPDLVTLLEFPGAGHCREWNSDPDRWEREVARFLLEHL</sequence>
<comment type="caution">
    <text evidence="2">The sequence shown here is derived from an EMBL/GenBank/DDBJ whole genome shotgun (WGS) entry which is preliminary data.</text>
</comment>
<dbReference type="Gene3D" id="3.40.50.1820">
    <property type="entry name" value="alpha/beta hydrolase"/>
    <property type="match status" value="1"/>
</dbReference>
<dbReference type="PANTHER" id="PTHR12277">
    <property type="entry name" value="ALPHA/BETA HYDROLASE DOMAIN-CONTAINING PROTEIN"/>
    <property type="match status" value="1"/>
</dbReference>
<dbReference type="OrthoDB" id="8111537at2"/>
<organism evidence="2 3">
    <name type="scientific">Quadrisphaera setariae</name>
    <dbReference type="NCBI Taxonomy" id="2593304"/>
    <lineage>
        <taxon>Bacteria</taxon>
        <taxon>Bacillati</taxon>
        <taxon>Actinomycetota</taxon>
        <taxon>Actinomycetes</taxon>
        <taxon>Kineosporiales</taxon>
        <taxon>Kineosporiaceae</taxon>
        <taxon>Quadrisphaera</taxon>
    </lineage>
</organism>
<evidence type="ECO:0000259" key="1">
    <source>
        <dbReference type="Pfam" id="PF12697"/>
    </source>
</evidence>
<dbReference type="PANTHER" id="PTHR12277:SF79">
    <property type="entry name" value="XAA-PRO DIPEPTIDYL-PEPTIDASE-RELATED"/>
    <property type="match status" value="1"/>
</dbReference>
<reference evidence="2 3" key="1">
    <citation type="submission" date="2019-07" db="EMBL/GenBank/DDBJ databases">
        <title>Quadrisphaera sp. strain DD2A genome sequencing and assembly.</title>
        <authorList>
            <person name="Kim I."/>
        </authorList>
    </citation>
    <scope>NUCLEOTIDE SEQUENCE [LARGE SCALE GENOMIC DNA]</scope>
    <source>
        <strain evidence="2 3">DD2A</strain>
    </source>
</reference>
<dbReference type="InterPro" id="IPR029058">
    <property type="entry name" value="AB_hydrolase_fold"/>
</dbReference>
<name>A0A5C8ZJL7_9ACTN</name>
<dbReference type="Pfam" id="PF12697">
    <property type="entry name" value="Abhydrolase_6"/>
    <property type="match status" value="1"/>
</dbReference>